<evidence type="ECO:0000313" key="2">
    <source>
        <dbReference type="EMBL" id="ABX81473.1"/>
    </source>
</evidence>
<reference evidence="2 3" key="1">
    <citation type="journal article" date="2011" name="J. Bacteriol.">
        <title>Complete genome and proteome of Acholeplasma laidlawii.</title>
        <authorList>
            <person name="Lazarev V.N."/>
            <person name="Levitskii S.A."/>
            <person name="Basovskii Y.I."/>
            <person name="Chukin M.M."/>
            <person name="Akopian T.A."/>
            <person name="Vereshchagin V.V."/>
            <person name="Kostrjukova E.S."/>
            <person name="Kovaleva G.Y."/>
            <person name="Kazanov M.D."/>
            <person name="Malko D.B."/>
            <person name="Vitreschak A.G."/>
            <person name="Sernova N.V."/>
            <person name="Gelfand M.S."/>
            <person name="Demina I.A."/>
            <person name="Serebryakova M.V."/>
            <person name="Galyamina M.A."/>
            <person name="Vtyurin N.N."/>
            <person name="Rogov S.I."/>
            <person name="Alexeev D.G."/>
            <person name="Ladygina V.G."/>
            <person name="Govorun V.M."/>
        </authorList>
    </citation>
    <scope>NUCLEOTIDE SEQUENCE [LARGE SCALE GENOMIC DNA]</scope>
    <source>
        <strain evidence="2 3">PG-8A</strain>
    </source>
</reference>
<keyword evidence="3" id="KW-1185">Reference proteome</keyword>
<dbReference type="KEGG" id="acl:ACL_0859"/>
<protein>
    <recommendedName>
        <fullName evidence="4">DUF5011 domain-containing protein</fullName>
    </recommendedName>
</protein>
<keyword evidence="1" id="KW-0472">Membrane</keyword>
<organism evidence="2 3">
    <name type="scientific">Acholeplasma laidlawii (strain PG-8A)</name>
    <dbReference type="NCBI Taxonomy" id="441768"/>
    <lineage>
        <taxon>Bacteria</taxon>
        <taxon>Bacillati</taxon>
        <taxon>Mycoplasmatota</taxon>
        <taxon>Mollicutes</taxon>
        <taxon>Acholeplasmatales</taxon>
        <taxon>Acholeplasmataceae</taxon>
        <taxon>Acholeplasma</taxon>
    </lineage>
</organism>
<accession>A9NGJ3</accession>
<evidence type="ECO:0000313" key="3">
    <source>
        <dbReference type="Proteomes" id="UP000008558"/>
    </source>
</evidence>
<evidence type="ECO:0008006" key="4">
    <source>
        <dbReference type="Google" id="ProtNLM"/>
    </source>
</evidence>
<dbReference type="AlphaFoldDB" id="A9NGJ3"/>
<gene>
    <name evidence="2" type="ordered locus">ACL_0859</name>
</gene>
<sequence>MILESMSAIDEIDKDFIEVYIKSSDFKKHETGQFTVIIGAKDQFGNEATKEVFIEVLDNTPPVFFIKIPAINLDASNIHDANELLGLIKNLLTINYTEIEITQNDYEGNETKPGVYVVTLSANTGTEWIQIQTQVRVNETIPIQTDINSTNIHNIWIIIRVTLTLIVLIVGSSILIIKRRKSIRLK</sequence>
<proteinExistence type="predicted"/>
<keyword evidence="1" id="KW-1133">Transmembrane helix</keyword>
<dbReference type="STRING" id="441768.ACL_0859"/>
<dbReference type="GeneID" id="41339013"/>
<keyword evidence="1" id="KW-0812">Transmembrane</keyword>
<evidence type="ECO:0000256" key="1">
    <source>
        <dbReference type="SAM" id="Phobius"/>
    </source>
</evidence>
<feature type="transmembrane region" description="Helical" evidence="1">
    <location>
        <begin position="155"/>
        <end position="177"/>
    </location>
</feature>
<dbReference type="EMBL" id="CP000896">
    <property type="protein sequence ID" value="ABX81473.1"/>
    <property type="molecule type" value="Genomic_DNA"/>
</dbReference>
<dbReference type="Proteomes" id="UP000008558">
    <property type="component" value="Chromosome"/>
</dbReference>
<name>A9NGJ3_ACHLI</name>
<dbReference type="HOGENOM" id="CLU_1451500_0_0_14"/>
<dbReference type="RefSeq" id="WP_012242804.1">
    <property type="nucleotide sequence ID" value="NC_010163.1"/>
</dbReference>